<comment type="caution">
    <text evidence="4">The sequence shown here is derived from an EMBL/GenBank/DDBJ whole genome shotgun (WGS) entry which is preliminary data.</text>
</comment>
<dbReference type="AlphaFoldDB" id="A0A7W5FQM1"/>
<dbReference type="EMBL" id="JACHXK010000020">
    <property type="protein sequence ID" value="MBB3113605.1"/>
    <property type="molecule type" value="Genomic_DNA"/>
</dbReference>
<dbReference type="Pfam" id="PF07508">
    <property type="entry name" value="Recombinase"/>
    <property type="match status" value="1"/>
</dbReference>
<evidence type="ECO:0000259" key="2">
    <source>
        <dbReference type="PROSITE" id="PS51736"/>
    </source>
</evidence>
<dbReference type="PANTHER" id="PTHR30461:SF23">
    <property type="entry name" value="DNA RECOMBINASE-RELATED"/>
    <property type="match status" value="1"/>
</dbReference>
<organism evidence="4 5">
    <name type="scientific">Paenibacillus phyllosphaerae</name>
    <dbReference type="NCBI Taxonomy" id="274593"/>
    <lineage>
        <taxon>Bacteria</taxon>
        <taxon>Bacillati</taxon>
        <taxon>Bacillota</taxon>
        <taxon>Bacilli</taxon>
        <taxon>Bacillales</taxon>
        <taxon>Paenibacillaceae</taxon>
        <taxon>Paenibacillus</taxon>
    </lineage>
</organism>
<dbReference type="Gene3D" id="3.40.50.1390">
    <property type="entry name" value="Resolvase, N-terminal catalytic domain"/>
    <property type="match status" value="1"/>
</dbReference>
<dbReference type="InterPro" id="IPR036162">
    <property type="entry name" value="Resolvase-like_N_sf"/>
</dbReference>
<dbReference type="Gene3D" id="3.90.1750.20">
    <property type="entry name" value="Putative Large Serine Recombinase, Chain B, Domain 2"/>
    <property type="match status" value="1"/>
</dbReference>
<gene>
    <name evidence="4" type="ORF">FHS18_005718</name>
</gene>
<evidence type="ECO:0000313" key="4">
    <source>
        <dbReference type="EMBL" id="MBB3113605.1"/>
    </source>
</evidence>
<dbReference type="Pfam" id="PF00239">
    <property type="entry name" value="Resolvase"/>
    <property type="match status" value="1"/>
</dbReference>
<protein>
    <submittedName>
        <fullName evidence="4">DNA invertase Pin-like site-specific DNA recombinase</fullName>
    </submittedName>
</protein>
<feature type="domain" description="Resolvase/invertase-type recombinase catalytic" evidence="2">
    <location>
        <begin position="8"/>
        <end position="157"/>
    </location>
</feature>
<dbReference type="InterPro" id="IPR025827">
    <property type="entry name" value="Zn_ribbon_recom_dom"/>
</dbReference>
<sequence>MMPAAGRRTAIYVRVSTTKESQKDSPEHQEANCREKARQLDLDILEGFVYEDRDTGTNIISRPAIQQLLQDAKRRAFDVVIFAALSRFSRDALDSLSLKKKLVDMLGIRLISLEEGFDSLHNHDELKFQIISAVNQTLSQQISFSSRRGIRQSALKGNFTGSIAPYGYRKAVIGERKSLVPDEETRSVIELIFKLYTADQLGEKEIVKRLNEQLRIPSPKGGLWGISSVQRILQNEAYTGRNVFNKYETTLVYHDEDDLTNRSKKLIQREKHKWERAHEPNTHEAIIDDHLFDLAQKIRAQRSGGKQGGARHKKNVFAGFIHCAHCGSSMVSMKSQGRHADQEYRYLICSKRRRQGDLGCLNSFHLPYLPFKEDVLTALSEQLRAAGSSESFYDRYKDSIMPDTSAADRQEQSLLKQIERSRSLLLALRKERAQGTIDERQYEYERASCEQELSHYERRLRELHQETDRQMDRERLMAYIQGAIGKLLALEFEEGEFEALRLTLKRLIARITVSRDGTVHIRTAFA</sequence>
<evidence type="ECO:0000313" key="5">
    <source>
        <dbReference type="Proteomes" id="UP000570361"/>
    </source>
</evidence>
<dbReference type="PANTHER" id="PTHR30461">
    <property type="entry name" value="DNA-INVERTASE FROM LAMBDOID PROPHAGE"/>
    <property type="match status" value="1"/>
</dbReference>
<dbReference type="SUPFAM" id="SSF53041">
    <property type="entry name" value="Resolvase-like"/>
    <property type="match status" value="1"/>
</dbReference>
<dbReference type="CDD" id="cd00338">
    <property type="entry name" value="Ser_Recombinase"/>
    <property type="match status" value="1"/>
</dbReference>
<feature type="domain" description="Recombinase" evidence="3">
    <location>
        <begin position="165"/>
        <end position="305"/>
    </location>
</feature>
<keyword evidence="5" id="KW-1185">Reference proteome</keyword>
<dbReference type="RefSeq" id="WP_183603679.1">
    <property type="nucleotide sequence ID" value="NZ_JACHXK010000020.1"/>
</dbReference>
<accession>A0A7W5FQM1</accession>
<dbReference type="InterPro" id="IPR050639">
    <property type="entry name" value="SSR_resolvase"/>
</dbReference>
<keyword evidence="1" id="KW-0175">Coiled coil</keyword>
<evidence type="ECO:0000259" key="3">
    <source>
        <dbReference type="PROSITE" id="PS51737"/>
    </source>
</evidence>
<evidence type="ECO:0000256" key="1">
    <source>
        <dbReference type="SAM" id="Coils"/>
    </source>
</evidence>
<proteinExistence type="predicted"/>
<dbReference type="GO" id="GO:0000150">
    <property type="term" value="F:DNA strand exchange activity"/>
    <property type="evidence" value="ECO:0007669"/>
    <property type="project" value="InterPro"/>
</dbReference>
<name>A0A7W5FQM1_9BACL</name>
<dbReference type="Proteomes" id="UP000570361">
    <property type="component" value="Unassembled WGS sequence"/>
</dbReference>
<dbReference type="InterPro" id="IPR038109">
    <property type="entry name" value="DNA_bind_recomb_sf"/>
</dbReference>
<dbReference type="Pfam" id="PF13408">
    <property type="entry name" value="Zn_ribbon_recom"/>
    <property type="match status" value="1"/>
</dbReference>
<dbReference type="GO" id="GO:0003677">
    <property type="term" value="F:DNA binding"/>
    <property type="evidence" value="ECO:0007669"/>
    <property type="project" value="InterPro"/>
</dbReference>
<dbReference type="PROSITE" id="PS51736">
    <property type="entry name" value="RECOMBINASES_3"/>
    <property type="match status" value="1"/>
</dbReference>
<feature type="coiled-coil region" evidence="1">
    <location>
        <begin position="446"/>
        <end position="510"/>
    </location>
</feature>
<reference evidence="4 5" key="1">
    <citation type="submission" date="2020-08" db="EMBL/GenBank/DDBJ databases">
        <title>Genomic Encyclopedia of Type Strains, Phase III (KMG-III): the genomes of soil and plant-associated and newly described type strains.</title>
        <authorList>
            <person name="Whitman W."/>
        </authorList>
    </citation>
    <scope>NUCLEOTIDE SEQUENCE [LARGE SCALE GENOMIC DNA]</scope>
    <source>
        <strain evidence="4 5">CECT 5862</strain>
    </source>
</reference>
<dbReference type="InterPro" id="IPR006119">
    <property type="entry name" value="Resolv_N"/>
</dbReference>
<dbReference type="PROSITE" id="PS51737">
    <property type="entry name" value="RECOMBINASE_DNA_BIND"/>
    <property type="match status" value="1"/>
</dbReference>
<dbReference type="SMART" id="SM00857">
    <property type="entry name" value="Resolvase"/>
    <property type="match status" value="1"/>
</dbReference>
<dbReference type="InterPro" id="IPR011109">
    <property type="entry name" value="DNA_bind_recombinase_dom"/>
</dbReference>